<evidence type="ECO:0000313" key="2">
    <source>
        <dbReference type="EMBL" id="BAE90451.1"/>
    </source>
</evidence>
<organism evidence="2">
    <name type="scientific">Macaca fascicularis</name>
    <name type="common">Crab-eating macaque</name>
    <name type="synonym">Cynomolgus monkey</name>
    <dbReference type="NCBI Taxonomy" id="9541"/>
    <lineage>
        <taxon>Eukaryota</taxon>
        <taxon>Metazoa</taxon>
        <taxon>Chordata</taxon>
        <taxon>Craniata</taxon>
        <taxon>Vertebrata</taxon>
        <taxon>Euteleostomi</taxon>
        <taxon>Mammalia</taxon>
        <taxon>Eutheria</taxon>
        <taxon>Euarchontoglires</taxon>
        <taxon>Primates</taxon>
        <taxon>Haplorrhini</taxon>
        <taxon>Catarrhini</taxon>
        <taxon>Cercopithecidae</taxon>
        <taxon>Cercopithecinae</taxon>
        <taxon>Macaca</taxon>
    </lineage>
</organism>
<name>I7GDF7_MACFA</name>
<sequence length="136" mass="13915">MAPATGLRDSCSSRSPRAVAAWPLARSPRAPRDRSAAGSRATGHRTWKSWGPCVPGAWQARPWSRCECGSCARARRSGAARAVAGSSFRSALGMGARGTTTVPPAASCCASARGCTAQAGTCCPLRGCGRSGRSCC</sequence>
<dbReference type="EMBL" id="AB173389">
    <property type="protein sequence ID" value="BAE90451.1"/>
    <property type="molecule type" value="mRNA"/>
</dbReference>
<protein>
    <submittedName>
        <fullName evidence="2">Macaca fascicularis brain cDNA clone: QflA-22356, similar to human cyclin M1 (CNNM1), mRNA, RefSeq: NM_020348.1</fullName>
    </submittedName>
</protein>
<proteinExistence type="evidence at transcript level"/>
<evidence type="ECO:0000256" key="1">
    <source>
        <dbReference type="SAM" id="MobiDB-lite"/>
    </source>
</evidence>
<feature type="region of interest" description="Disordered" evidence="1">
    <location>
        <begin position="1"/>
        <end position="45"/>
    </location>
</feature>
<accession>I7GDF7</accession>
<dbReference type="AlphaFoldDB" id="I7GDF7"/>
<reference evidence="2" key="1">
    <citation type="journal article" date="2007" name="PLoS Biol.">
        <title>Rate of evolution in brain-expressed genes in humans and other primates.</title>
        <authorList>
            <person name="Wang H.-Y."/>
            <person name="Chien H.-C."/>
            <person name="Osada N."/>
            <person name="Hashimoto K."/>
            <person name="Sugano S."/>
            <person name="Gojobori T."/>
            <person name="Chou C.-K."/>
            <person name="Tsai S.-F."/>
            <person name="Wu C.-I."/>
            <person name="Shen C.-K.J."/>
        </authorList>
    </citation>
    <scope>NUCLEOTIDE SEQUENCE</scope>
</reference>